<dbReference type="GO" id="GO:0046872">
    <property type="term" value="F:metal ion binding"/>
    <property type="evidence" value="ECO:0007669"/>
    <property type="project" value="UniProtKB-KW"/>
</dbReference>
<keyword evidence="4" id="KW-0479">Metal-binding</keyword>
<dbReference type="EMBL" id="NBSK02000007">
    <property type="protein sequence ID" value="KAJ0194818.1"/>
    <property type="molecule type" value="Genomic_DNA"/>
</dbReference>
<dbReference type="InterPro" id="IPR005299">
    <property type="entry name" value="MeTrfase_7"/>
</dbReference>
<keyword evidence="5" id="KW-0460">Magnesium</keyword>
<dbReference type="InterPro" id="IPR029063">
    <property type="entry name" value="SAM-dependent_MTases_sf"/>
</dbReference>
<evidence type="ECO:0000313" key="7">
    <source>
        <dbReference type="Proteomes" id="UP000235145"/>
    </source>
</evidence>
<keyword evidence="3" id="KW-0808">Transferase</keyword>
<reference evidence="6 7" key="1">
    <citation type="journal article" date="2017" name="Nat. Commun.">
        <title>Genome assembly with in vitro proximity ligation data and whole-genome triplication in lettuce.</title>
        <authorList>
            <person name="Reyes-Chin-Wo S."/>
            <person name="Wang Z."/>
            <person name="Yang X."/>
            <person name="Kozik A."/>
            <person name="Arikit S."/>
            <person name="Song C."/>
            <person name="Xia L."/>
            <person name="Froenicke L."/>
            <person name="Lavelle D.O."/>
            <person name="Truco M.J."/>
            <person name="Xia R."/>
            <person name="Zhu S."/>
            <person name="Xu C."/>
            <person name="Xu H."/>
            <person name="Xu X."/>
            <person name="Cox K."/>
            <person name="Korf I."/>
            <person name="Meyers B.C."/>
            <person name="Michelmore R.W."/>
        </authorList>
    </citation>
    <scope>NUCLEOTIDE SEQUENCE [LARGE SCALE GENOMIC DNA]</scope>
    <source>
        <strain evidence="7">cv. Salinas</strain>
        <tissue evidence="6">Seedlings</tissue>
    </source>
</reference>
<protein>
    <recommendedName>
        <fullName evidence="8">SAM dependent carboxyl methyltransferase</fullName>
    </recommendedName>
</protein>
<keyword evidence="7" id="KW-1185">Reference proteome</keyword>
<accession>A0A9R1UWJ6</accession>
<gene>
    <name evidence="6" type="ORF">LSAT_V11C700346790</name>
</gene>
<dbReference type="SUPFAM" id="SSF53335">
    <property type="entry name" value="S-adenosyl-L-methionine-dependent methyltransferases"/>
    <property type="match status" value="1"/>
</dbReference>
<comment type="caution">
    <text evidence="6">The sequence shown here is derived from an EMBL/GenBank/DDBJ whole genome shotgun (WGS) entry which is preliminary data.</text>
</comment>
<evidence type="ECO:0000256" key="1">
    <source>
        <dbReference type="ARBA" id="ARBA00007967"/>
    </source>
</evidence>
<dbReference type="InterPro" id="IPR042086">
    <property type="entry name" value="MeTrfase_capping"/>
</dbReference>
<dbReference type="Proteomes" id="UP000235145">
    <property type="component" value="Unassembled WGS sequence"/>
</dbReference>
<dbReference type="Pfam" id="PF03492">
    <property type="entry name" value="Methyltransf_7"/>
    <property type="match status" value="1"/>
</dbReference>
<dbReference type="PANTHER" id="PTHR31009">
    <property type="entry name" value="S-ADENOSYL-L-METHIONINE:CARBOXYL METHYLTRANSFERASE FAMILY PROTEIN"/>
    <property type="match status" value="1"/>
</dbReference>
<keyword evidence="2" id="KW-0489">Methyltransferase</keyword>
<name>A0A9R1UWJ6_LACSA</name>
<evidence type="ECO:0000256" key="2">
    <source>
        <dbReference type="ARBA" id="ARBA00022603"/>
    </source>
</evidence>
<sequence>MEVEKTLRMNVGHGESSYASNSLIQESVIRKSETVLQDTIKGMVKTEAAFSKSFVLADIGCGPGTNTLLLASMVIDIVLELRKENDHKAPQFQICLNDLFGNDFNSIFQLLPNFYANLKKEKGENIGSCFVSANPGSFYGRLFPDESVHLVHSSWAVHWLSQIPEGIENNKDNIYMATPSPPNVFEAYEKQFQTDFIKFLQMRSKEVVHGGCMVLTFLGRSSVDPTTTENGGRILELLSQSLLDMVKEGLVQESDLHSFNIPNYTPCEDEVSKAVHNEGSFSINTYNVFQGNWDPRDTDFTNVKDSDEKSHIHAKNCTTALRTVYESLLTSHFGNLLNIDVLFQKLTMKVAEDLANKKIRHLNVVISLTRK</sequence>
<dbReference type="GO" id="GO:0032259">
    <property type="term" value="P:methylation"/>
    <property type="evidence" value="ECO:0000318"/>
    <property type="project" value="GO_Central"/>
</dbReference>
<dbReference type="Gene3D" id="3.40.50.150">
    <property type="entry name" value="Vaccinia Virus protein VP39"/>
    <property type="match status" value="1"/>
</dbReference>
<evidence type="ECO:0000256" key="3">
    <source>
        <dbReference type="ARBA" id="ARBA00022679"/>
    </source>
</evidence>
<dbReference type="GO" id="GO:0008757">
    <property type="term" value="F:S-adenosylmethionine-dependent methyltransferase activity"/>
    <property type="evidence" value="ECO:0000318"/>
    <property type="project" value="GO_Central"/>
</dbReference>
<organism evidence="6 7">
    <name type="scientific">Lactuca sativa</name>
    <name type="common">Garden lettuce</name>
    <dbReference type="NCBI Taxonomy" id="4236"/>
    <lineage>
        <taxon>Eukaryota</taxon>
        <taxon>Viridiplantae</taxon>
        <taxon>Streptophyta</taxon>
        <taxon>Embryophyta</taxon>
        <taxon>Tracheophyta</taxon>
        <taxon>Spermatophyta</taxon>
        <taxon>Magnoliopsida</taxon>
        <taxon>eudicotyledons</taxon>
        <taxon>Gunneridae</taxon>
        <taxon>Pentapetalae</taxon>
        <taxon>asterids</taxon>
        <taxon>campanulids</taxon>
        <taxon>Asterales</taxon>
        <taxon>Asteraceae</taxon>
        <taxon>Cichorioideae</taxon>
        <taxon>Cichorieae</taxon>
        <taxon>Lactucinae</taxon>
        <taxon>Lactuca</taxon>
    </lineage>
</organism>
<evidence type="ECO:0008006" key="8">
    <source>
        <dbReference type="Google" id="ProtNLM"/>
    </source>
</evidence>
<evidence type="ECO:0000256" key="4">
    <source>
        <dbReference type="ARBA" id="ARBA00022723"/>
    </source>
</evidence>
<dbReference type="Gramene" id="rna-gnl|WGS:NBSK|LSAT_7X10741_mrna">
    <property type="protein sequence ID" value="cds-PLY90184.1"/>
    <property type="gene ID" value="gene-LSAT_7X10741"/>
</dbReference>
<dbReference type="Gene3D" id="1.10.1200.270">
    <property type="entry name" value="Methyltransferase, alpha-helical capping domain"/>
    <property type="match status" value="1"/>
</dbReference>
<comment type="similarity">
    <text evidence="1">Belongs to the methyltransferase superfamily. Type-7 methyltransferase family.</text>
</comment>
<evidence type="ECO:0000256" key="5">
    <source>
        <dbReference type="ARBA" id="ARBA00022842"/>
    </source>
</evidence>
<evidence type="ECO:0000313" key="6">
    <source>
        <dbReference type="EMBL" id="KAJ0194818.1"/>
    </source>
</evidence>
<proteinExistence type="inferred from homology"/>
<dbReference type="AlphaFoldDB" id="A0A9R1UWJ6"/>
<dbReference type="OrthoDB" id="1523883at2759"/>